<gene>
    <name evidence="1" type="ORF">J8273_7196</name>
</gene>
<evidence type="ECO:0000313" key="1">
    <source>
        <dbReference type="EMBL" id="KAG9390928.1"/>
    </source>
</evidence>
<accession>A0A8J6AQE0</accession>
<evidence type="ECO:0000313" key="2">
    <source>
        <dbReference type="Proteomes" id="UP000717585"/>
    </source>
</evidence>
<proteinExistence type="predicted"/>
<dbReference type="EMBL" id="JAHDYR010000062">
    <property type="protein sequence ID" value="KAG9390928.1"/>
    <property type="molecule type" value="Genomic_DNA"/>
</dbReference>
<protein>
    <submittedName>
        <fullName evidence="1">Uncharacterized protein</fullName>
    </submittedName>
</protein>
<organism evidence="1 2">
    <name type="scientific">Carpediemonas membranifera</name>
    <dbReference type="NCBI Taxonomy" id="201153"/>
    <lineage>
        <taxon>Eukaryota</taxon>
        <taxon>Metamonada</taxon>
        <taxon>Carpediemonas-like organisms</taxon>
        <taxon>Carpediemonas</taxon>
    </lineage>
</organism>
<sequence>MLVEQNDILQTCRLVTLGRGTAVDVPVIRRCPTCGELTSREGDLNSCKMKHMAHYGGECEMAQRQSIDLPEGVARAHRHMPPLPSVSANRRQVTYRGCSQTIDVRSV</sequence>
<dbReference type="Proteomes" id="UP000717585">
    <property type="component" value="Unassembled WGS sequence"/>
</dbReference>
<name>A0A8J6AQE0_9EUKA</name>
<keyword evidence="2" id="KW-1185">Reference proteome</keyword>
<reference evidence="1" key="1">
    <citation type="submission" date="2021-05" db="EMBL/GenBank/DDBJ databases">
        <title>A free-living protist that lacks canonical eukaryotic 1 DNA replication and segregation systems.</title>
        <authorList>
            <person name="Salas-Leiva D.E."/>
            <person name="Tromer E.C."/>
            <person name="Curtis B.A."/>
            <person name="Jerlstrom-Hultqvist J."/>
            <person name="Kolisko M."/>
            <person name="Yi Z."/>
            <person name="Salas-Leiva J.S."/>
            <person name="Gallot-Lavallee L."/>
            <person name="Kops G.J.P.L."/>
            <person name="Archibald J.M."/>
            <person name="Simpson A.G.B."/>
            <person name="Roger A.J."/>
        </authorList>
    </citation>
    <scope>NUCLEOTIDE SEQUENCE</scope>
    <source>
        <strain evidence="1">BICM</strain>
    </source>
</reference>
<dbReference type="AlphaFoldDB" id="A0A8J6AQE0"/>
<comment type="caution">
    <text evidence="1">The sequence shown here is derived from an EMBL/GenBank/DDBJ whole genome shotgun (WGS) entry which is preliminary data.</text>
</comment>